<accession>A0ACC3TMD7</accession>
<proteinExistence type="predicted"/>
<gene>
    <name evidence="1" type="ORF">V1517DRAFT_323597</name>
</gene>
<reference evidence="2" key="1">
    <citation type="journal article" date="2024" name="Front. Bioeng. Biotechnol.">
        <title>Genome-scale model development and genomic sequencing of the oleaginous clade Lipomyces.</title>
        <authorList>
            <person name="Czajka J.J."/>
            <person name="Han Y."/>
            <person name="Kim J."/>
            <person name="Mondo S.J."/>
            <person name="Hofstad B.A."/>
            <person name="Robles A."/>
            <person name="Haridas S."/>
            <person name="Riley R."/>
            <person name="LaButti K."/>
            <person name="Pangilinan J."/>
            <person name="Andreopoulos W."/>
            <person name="Lipzen A."/>
            <person name="Yan J."/>
            <person name="Wang M."/>
            <person name="Ng V."/>
            <person name="Grigoriev I.V."/>
            <person name="Spatafora J.W."/>
            <person name="Magnuson J.K."/>
            <person name="Baker S.E."/>
            <person name="Pomraning K.R."/>
        </authorList>
    </citation>
    <scope>NUCLEOTIDE SEQUENCE [LARGE SCALE GENOMIC DNA]</scope>
    <source>
        <strain evidence="2">CBS 10300</strain>
    </source>
</reference>
<protein>
    <submittedName>
        <fullName evidence="1">Uncharacterized protein</fullName>
    </submittedName>
</protein>
<dbReference type="EMBL" id="MU970078">
    <property type="protein sequence ID" value="KAK9322370.1"/>
    <property type="molecule type" value="Genomic_DNA"/>
</dbReference>
<evidence type="ECO:0000313" key="2">
    <source>
        <dbReference type="Proteomes" id="UP001489719"/>
    </source>
</evidence>
<name>A0ACC3TMD7_9ASCO</name>
<comment type="caution">
    <text evidence="1">The sequence shown here is derived from an EMBL/GenBank/DDBJ whole genome shotgun (WGS) entry which is preliminary data.</text>
</comment>
<keyword evidence="2" id="KW-1185">Reference proteome</keyword>
<evidence type="ECO:0000313" key="1">
    <source>
        <dbReference type="EMBL" id="KAK9322370.1"/>
    </source>
</evidence>
<organism evidence="1 2">
    <name type="scientific">Lipomyces orientalis</name>
    <dbReference type="NCBI Taxonomy" id="1233043"/>
    <lineage>
        <taxon>Eukaryota</taxon>
        <taxon>Fungi</taxon>
        <taxon>Dikarya</taxon>
        <taxon>Ascomycota</taxon>
        <taxon>Saccharomycotina</taxon>
        <taxon>Lipomycetes</taxon>
        <taxon>Lipomycetales</taxon>
        <taxon>Lipomycetaceae</taxon>
        <taxon>Lipomyces</taxon>
    </lineage>
</organism>
<dbReference type="Proteomes" id="UP001489719">
    <property type="component" value="Unassembled WGS sequence"/>
</dbReference>
<sequence length="450" mass="50361">MPKKNTASLQELLEKLTVHALNDEHTFVLDLANKLLRQDPTDIKAKKAKLVALIKLDQYSEALTVFGDDELKPNELALERAYCLYRLGKLELANDLLVGAIENGESNSVVEQRGLLHLKAQIAYRLEKFADAKETYDELSRGPYLVEGEDHDVLVNVLAIQTQQRSWNLASAPAPSTTIVSHEQAFNMASLKIGDRQYGDALLLLKQAKELAQAIEGLSEKEVQDELYPILIQAAYVHILLGEKDEAAEILSGFDTQSISEPHIKDLIVHNLLYLANVPGYDNSNPHVNLRLLDSIVRTKTSGSAYINFQRRLLQKNRLAVEYRVGKETAVKKGIKRHLHEFPEDQVIRLLTFRPAVLDPFSTGGRYSTKNILDRALKKFSKEPSNIGLGLACVQMLIEKKNADHAAQIVEEILLSGVPRYPGLVAVAVQLYESQGRYDKAERLLSEIKA</sequence>